<evidence type="ECO:0000313" key="3">
    <source>
        <dbReference type="Proteomes" id="UP000295066"/>
    </source>
</evidence>
<dbReference type="Proteomes" id="UP000295066">
    <property type="component" value="Unassembled WGS sequence"/>
</dbReference>
<dbReference type="GO" id="GO:0043571">
    <property type="term" value="P:maintenance of CRISPR repeat elements"/>
    <property type="evidence" value="ECO:0007669"/>
    <property type="project" value="InterPro"/>
</dbReference>
<dbReference type="InterPro" id="IPR021124">
    <property type="entry name" value="CRISPR-assoc_prot_Cas5"/>
</dbReference>
<name>A0A4R8M8A1_9BACT</name>
<dbReference type="Pfam" id="PF09704">
    <property type="entry name" value="Cas_Cas5d"/>
    <property type="match status" value="1"/>
</dbReference>
<dbReference type="GO" id="GO:0051607">
    <property type="term" value="P:defense response to virus"/>
    <property type="evidence" value="ECO:0007669"/>
    <property type="project" value="UniProtKB-KW"/>
</dbReference>
<dbReference type="NCBIfam" id="TIGR02593">
    <property type="entry name" value="CRISPR_cas5"/>
    <property type="match status" value="1"/>
</dbReference>
<organism evidence="2 3">
    <name type="scientific">Aminivibrio pyruvatiphilus</name>
    <dbReference type="NCBI Taxonomy" id="1005740"/>
    <lineage>
        <taxon>Bacteria</taxon>
        <taxon>Thermotogati</taxon>
        <taxon>Synergistota</taxon>
        <taxon>Synergistia</taxon>
        <taxon>Synergistales</taxon>
        <taxon>Aminobacteriaceae</taxon>
        <taxon>Aminivibrio</taxon>
    </lineage>
</organism>
<comment type="caution">
    <text evidence="2">The sequence shown here is derived from an EMBL/GenBank/DDBJ whole genome shotgun (WGS) entry which is preliminary data.</text>
</comment>
<evidence type="ECO:0000256" key="1">
    <source>
        <dbReference type="ARBA" id="ARBA00023118"/>
    </source>
</evidence>
<protein>
    <submittedName>
        <fullName evidence="2">CRISPR-associated protein Cas5t</fullName>
    </submittedName>
</protein>
<dbReference type="AlphaFoldDB" id="A0A4R8M8A1"/>
<dbReference type="EMBL" id="SORI01000005">
    <property type="protein sequence ID" value="TDY61730.1"/>
    <property type="molecule type" value="Genomic_DNA"/>
</dbReference>
<reference evidence="2 3" key="1">
    <citation type="submission" date="2019-03" db="EMBL/GenBank/DDBJ databases">
        <title>Genomic Encyclopedia of Type Strains, Phase IV (KMG-IV): sequencing the most valuable type-strain genomes for metagenomic binning, comparative biology and taxonomic classification.</title>
        <authorList>
            <person name="Goeker M."/>
        </authorList>
    </citation>
    <scope>NUCLEOTIDE SEQUENCE [LARGE SCALE GENOMIC DNA]</scope>
    <source>
        <strain evidence="2 3">DSM 25964</strain>
    </source>
</reference>
<sequence>MLRLRVTAPFAAFRPMAAGSFRPTADFLTPSAAFGLLLNIAGVEMRGAEEKSGGTTLIANSLPPVRLAIGACSFPERQQLFQQLHNYPVGTSGKEKAHLAKGSKYNIKPVSRAFLSDFDAIIAVEAPELEPEIRKGLHGKSSRRYGLPFLGDNSFLPDRLEEAPESAGAHWYCALDHTSSPLEKRRISRLTITINREDMAGTKSRLFAPLKEASPEVPAAAWVEVIY</sequence>
<proteinExistence type="predicted"/>
<dbReference type="RefSeq" id="WP_133957172.1">
    <property type="nucleotide sequence ID" value="NZ_SORI01000005.1"/>
</dbReference>
<keyword evidence="1" id="KW-0051">Antiviral defense</keyword>
<dbReference type="InterPro" id="IPR013422">
    <property type="entry name" value="CRISPR-assoc_prot_Cas5_N"/>
</dbReference>
<keyword evidence="3" id="KW-1185">Reference proteome</keyword>
<gene>
    <name evidence="2" type="ORF">C8D99_105143</name>
</gene>
<accession>A0A4R8M8A1</accession>
<evidence type="ECO:0000313" key="2">
    <source>
        <dbReference type="EMBL" id="TDY61730.1"/>
    </source>
</evidence>
<dbReference type="CDD" id="cd09693">
    <property type="entry name" value="Cas5_I"/>
    <property type="match status" value="1"/>
</dbReference>
<dbReference type="OrthoDB" id="344955at2"/>